<dbReference type="InterPro" id="IPR013324">
    <property type="entry name" value="RNA_pol_sigma_r3/r4-like"/>
</dbReference>
<dbReference type="Gene3D" id="1.10.10.10">
    <property type="entry name" value="Winged helix-like DNA-binding domain superfamily/Winged helix DNA-binding domain"/>
    <property type="match status" value="1"/>
</dbReference>
<dbReference type="GO" id="GO:0003677">
    <property type="term" value="F:DNA binding"/>
    <property type="evidence" value="ECO:0007669"/>
    <property type="project" value="UniProtKB-KW"/>
</dbReference>
<evidence type="ECO:0000256" key="5">
    <source>
        <dbReference type="ARBA" id="ARBA00023163"/>
    </source>
</evidence>
<dbReference type="AlphaFoldDB" id="A0A8J3MYC2"/>
<organism evidence="6 7">
    <name type="scientific">Ktedonospora formicarum</name>
    <dbReference type="NCBI Taxonomy" id="2778364"/>
    <lineage>
        <taxon>Bacteria</taxon>
        <taxon>Bacillati</taxon>
        <taxon>Chloroflexota</taxon>
        <taxon>Ktedonobacteria</taxon>
        <taxon>Ktedonobacterales</taxon>
        <taxon>Ktedonobacteraceae</taxon>
        <taxon>Ktedonospora</taxon>
    </lineage>
</organism>
<dbReference type="SUPFAM" id="SSF88659">
    <property type="entry name" value="Sigma3 and sigma4 domains of RNA polymerase sigma factors"/>
    <property type="match status" value="1"/>
</dbReference>
<evidence type="ECO:0000313" key="7">
    <source>
        <dbReference type="Proteomes" id="UP000612362"/>
    </source>
</evidence>
<evidence type="ECO:0000256" key="4">
    <source>
        <dbReference type="ARBA" id="ARBA00023125"/>
    </source>
</evidence>
<comment type="similarity">
    <text evidence="1">Belongs to the sigma-70 factor family. ECF subfamily.</text>
</comment>
<dbReference type="GO" id="GO:0006352">
    <property type="term" value="P:DNA-templated transcription initiation"/>
    <property type="evidence" value="ECO:0007669"/>
    <property type="project" value="InterPro"/>
</dbReference>
<evidence type="ECO:0000313" key="6">
    <source>
        <dbReference type="EMBL" id="GHO50638.1"/>
    </source>
</evidence>
<dbReference type="Gene3D" id="1.10.1740.10">
    <property type="match status" value="1"/>
</dbReference>
<dbReference type="Proteomes" id="UP000612362">
    <property type="component" value="Unassembled WGS sequence"/>
</dbReference>
<dbReference type="PANTHER" id="PTHR43133:SF8">
    <property type="entry name" value="RNA POLYMERASE SIGMA FACTOR HI_1459-RELATED"/>
    <property type="match status" value="1"/>
</dbReference>
<dbReference type="GO" id="GO:0016987">
    <property type="term" value="F:sigma factor activity"/>
    <property type="evidence" value="ECO:0007669"/>
    <property type="project" value="UniProtKB-KW"/>
</dbReference>
<proteinExistence type="inferred from homology"/>
<keyword evidence="7" id="KW-1185">Reference proteome</keyword>
<keyword evidence="3" id="KW-0731">Sigma factor</keyword>
<accession>A0A8J3MYC2</accession>
<dbReference type="SUPFAM" id="SSF88946">
    <property type="entry name" value="Sigma2 domain of RNA polymerase sigma factors"/>
    <property type="match status" value="1"/>
</dbReference>
<keyword evidence="2" id="KW-0805">Transcription regulation</keyword>
<evidence type="ECO:0000256" key="1">
    <source>
        <dbReference type="ARBA" id="ARBA00010641"/>
    </source>
</evidence>
<sequence>MNPQHISRQRLGPTDQVEASASTQKLLRSYIEENTASLLGTLRVYVLRMGLASGKEIQEVALEIFQESVIEALASAQRFDQQAPPRAWLLGIAANIMKRRKVVQAKQLQREETMSHLVRRYPNLPDENAALDSLMPVVMNDPSQVVEADEQAAIILALVSQEDQYILRLAVLEGHQHMSLAHELGITPGAARARLHRALSRLRIAWKTQWAKRQKGERNV</sequence>
<gene>
    <name evidence="6" type="ORF">KSX_88010</name>
</gene>
<dbReference type="InterPro" id="IPR013325">
    <property type="entry name" value="RNA_pol_sigma_r2"/>
</dbReference>
<dbReference type="RefSeq" id="WP_220199624.1">
    <property type="nucleotide sequence ID" value="NZ_BNJF01000009.1"/>
</dbReference>
<comment type="caution">
    <text evidence="6">The sequence shown here is derived from an EMBL/GenBank/DDBJ whole genome shotgun (WGS) entry which is preliminary data.</text>
</comment>
<protein>
    <recommendedName>
        <fullName evidence="8">RNA polymerase sigma factor</fullName>
    </recommendedName>
</protein>
<dbReference type="PANTHER" id="PTHR43133">
    <property type="entry name" value="RNA POLYMERASE ECF-TYPE SIGMA FACTO"/>
    <property type="match status" value="1"/>
</dbReference>
<name>A0A8J3MYC2_9CHLR</name>
<evidence type="ECO:0000256" key="2">
    <source>
        <dbReference type="ARBA" id="ARBA00023015"/>
    </source>
</evidence>
<dbReference type="InterPro" id="IPR036388">
    <property type="entry name" value="WH-like_DNA-bd_sf"/>
</dbReference>
<keyword evidence="4" id="KW-0238">DNA-binding</keyword>
<dbReference type="EMBL" id="BNJF01000009">
    <property type="protein sequence ID" value="GHO50638.1"/>
    <property type="molecule type" value="Genomic_DNA"/>
</dbReference>
<reference evidence="6" key="1">
    <citation type="submission" date="2020-10" db="EMBL/GenBank/DDBJ databases">
        <title>Taxonomic study of unclassified bacteria belonging to the class Ktedonobacteria.</title>
        <authorList>
            <person name="Yabe S."/>
            <person name="Wang C.M."/>
            <person name="Zheng Y."/>
            <person name="Sakai Y."/>
            <person name="Cavaletti L."/>
            <person name="Monciardini P."/>
            <person name="Donadio S."/>
        </authorList>
    </citation>
    <scope>NUCLEOTIDE SEQUENCE</scope>
    <source>
        <strain evidence="6">SOSP1-1</strain>
    </source>
</reference>
<dbReference type="InterPro" id="IPR039425">
    <property type="entry name" value="RNA_pol_sigma-70-like"/>
</dbReference>
<evidence type="ECO:0008006" key="8">
    <source>
        <dbReference type="Google" id="ProtNLM"/>
    </source>
</evidence>
<evidence type="ECO:0000256" key="3">
    <source>
        <dbReference type="ARBA" id="ARBA00023082"/>
    </source>
</evidence>
<keyword evidence="5" id="KW-0804">Transcription</keyword>